<dbReference type="InterPro" id="IPR013087">
    <property type="entry name" value="Znf_C2H2_type"/>
</dbReference>
<feature type="compositionally biased region" description="Polar residues" evidence="2">
    <location>
        <begin position="461"/>
        <end position="475"/>
    </location>
</feature>
<organism evidence="4 5">
    <name type="scientific">Apiosordaria backusii</name>
    <dbReference type="NCBI Taxonomy" id="314023"/>
    <lineage>
        <taxon>Eukaryota</taxon>
        <taxon>Fungi</taxon>
        <taxon>Dikarya</taxon>
        <taxon>Ascomycota</taxon>
        <taxon>Pezizomycotina</taxon>
        <taxon>Sordariomycetes</taxon>
        <taxon>Sordariomycetidae</taxon>
        <taxon>Sordariales</taxon>
        <taxon>Lasiosphaeriaceae</taxon>
        <taxon>Apiosordaria</taxon>
    </lineage>
</organism>
<protein>
    <recommendedName>
        <fullName evidence="3">C2H2-type domain-containing protein</fullName>
    </recommendedName>
</protein>
<feature type="compositionally biased region" description="Acidic residues" evidence="2">
    <location>
        <begin position="108"/>
        <end position="123"/>
    </location>
</feature>
<proteinExistence type="predicted"/>
<evidence type="ECO:0000259" key="3">
    <source>
        <dbReference type="PROSITE" id="PS00028"/>
    </source>
</evidence>
<accession>A0AA40DV29</accession>
<keyword evidence="5" id="KW-1185">Reference proteome</keyword>
<dbReference type="EMBL" id="JAUKTV010000014">
    <property type="protein sequence ID" value="KAK0716630.1"/>
    <property type="molecule type" value="Genomic_DNA"/>
</dbReference>
<dbReference type="Pfam" id="PF26082">
    <property type="entry name" value="zf-C2H2_AcuF"/>
    <property type="match status" value="1"/>
</dbReference>
<dbReference type="AlphaFoldDB" id="A0AA40DV29"/>
<dbReference type="PANTHER" id="PTHR35391:SF7">
    <property type="entry name" value="C2H2-TYPE DOMAIN-CONTAINING PROTEIN"/>
    <property type="match status" value="1"/>
</dbReference>
<evidence type="ECO:0000313" key="5">
    <source>
        <dbReference type="Proteomes" id="UP001172159"/>
    </source>
</evidence>
<sequence length="596" mass="67238">MAENIASHVLRCLAAFRPLLEPQSTTATPQKKPLEPKILTVLTDEFSRFKVWSGTIGAHKTGSSSLDYRLRDASHIRDQVLNLVIDLISMLSDVIAITAGEITPWDELDEDEDEADLDNESDEDSPKTELEQIATDIVDVVNGLLRLSVDIKNPAPHPRFLETKLTDKTYFEPFDIQHVSSKFNNIDPWLAERLGKSISRRRQYFKYRETHHEKLSAGLETALLGQEVEVHQKAEPKDSETIASSIPLAMKDSTIMTIAQPAFIKDDQSDAGISHTSYATSAAASGNLKIPPLPDQAYKGPFQCPFCYTMIVARDRNAWKKHVYGDLKPYTCLVEDCIAPERGFGRRHEWMEHVQQNHWHTYSCPFGSCNTPLKSMSECKAHFKTHQSSESTQSGEIEAYIKLAKRPLDITAGIPCPLCHETITSAKQYQSHVGRHQEQLSLFALPSADNEDRSDDDQDSNTASARSRSDASIKSVTRISSGIPLSEIDEDEQEALRDQEELHEYEEYRQAMEEEAEIDERKQGALREEYEETRQLEEHRLVAEKEESRTVGFCHTCKKEEYSSDGTDECAVCGSKLKIVGSYQVFFPIYGTIANT</sequence>
<evidence type="ECO:0000313" key="4">
    <source>
        <dbReference type="EMBL" id="KAK0716630.1"/>
    </source>
</evidence>
<dbReference type="SMART" id="SM00355">
    <property type="entry name" value="ZnF_C2H2"/>
    <property type="match status" value="3"/>
</dbReference>
<feature type="region of interest" description="Disordered" evidence="2">
    <location>
        <begin position="108"/>
        <end position="129"/>
    </location>
</feature>
<dbReference type="PROSITE" id="PS00028">
    <property type="entry name" value="ZINC_FINGER_C2H2_1"/>
    <property type="match status" value="1"/>
</dbReference>
<evidence type="ECO:0000256" key="1">
    <source>
        <dbReference type="SAM" id="Coils"/>
    </source>
</evidence>
<gene>
    <name evidence="4" type="ORF">B0T21DRAFT_296735</name>
</gene>
<name>A0AA40DV29_9PEZI</name>
<dbReference type="PANTHER" id="PTHR35391">
    <property type="entry name" value="C2H2-TYPE DOMAIN-CONTAINING PROTEIN-RELATED"/>
    <property type="match status" value="1"/>
</dbReference>
<dbReference type="InterPro" id="IPR058925">
    <property type="entry name" value="zf-C2H2_AcuF"/>
</dbReference>
<feature type="domain" description="C2H2-type" evidence="3">
    <location>
        <begin position="364"/>
        <end position="386"/>
    </location>
</feature>
<keyword evidence="1" id="KW-0175">Coiled coil</keyword>
<dbReference type="Proteomes" id="UP001172159">
    <property type="component" value="Unassembled WGS sequence"/>
</dbReference>
<feature type="region of interest" description="Disordered" evidence="2">
    <location>
        <begin position="448"/>
        <end position="475"/>
    </location>
</feature>
<feature type="coiled-coil region" evidence="1">
    <location>
        <begin position="488"/>
        <end position="547"/>
    </location>
</feature>
<reference evidence="4" key="1">
    <citation type="submission" date="2023-06" db="EMBL/GenBank/DDBJ databases">
        <title>Genome-scale phylogeny and comparative genomics of the fungal order Sordariales.</title>
        <authorList>
            <consortium name="Lawrence Berkeley National Laboratory"/>
            <person name="Hensen N."/>
            <person name="Bonometti L."/>
            <person name="Westerberg I."/>
            <person name="Brannstrom I.O."/>
            <person name="Guillou S."/>
            <person name="Cros-Aarteil S."/>
            <person name="Calhoun S."/>
            <person name="Haridas S."/>
            <person name="Kuo A."/>
            <person name="Mondo S."/>
            <person name="Pangilinan J."/>
            <person name="Riley R."/>
            <person name="Labutti K."/>
            <person name="Andreopoulos B."/>
            <person name="Lipzen A."/>
            <person name="Chen C."/>
            <person name="Yanf M."/>
            <person name="Daum C."/>
            <person name="Ng V."/>
            <person name="Clum A."/>
            <person name="Steindorff A."/>
            <person name="Ohm R."/>
            <person name="Martin F."/>
            <person name="Silar P."/>
            <person name="Natvig D."/>
            <person name="Lalanne C."/>
            <person name="Gautier V."/>
            <person name="Ament-Velasquez S.L."/>
            <person name="Kruys A."/>
            <person name="Hutchinson M.I."/>
            <person name="Powell A.J."/>
            <person name="Barry K."/>
            <person name="Miller A.N."/>
            <person name="Grigoriev I.V."/>
            <person name="Debuchy R."/>
            <person name="Gladieux P."/>
            <person name="Thoren M.H."/>
            <person name="Johannesson H."/>
        </authorList>
    </citation>
    <scope>NUCLEOTIDE SEQUENCE</scope>
    <source>
        <strain evidence="4">CBS 540.89</strain>
    </source>
</reference>
<comment type="caution">
    <text evidence="4">The sequence shown here is derived from an EMBL/GenBank/DDBJ whole genome shotgun (WGS) entry which is preliminary data.</text>
</comment>
<evidence type="ECO:0000256" key="2">
    <source>
        <dbReference type="SAM" id="MobiDB-lite"/>
    </source>
</evidence>